<keyword evidence="7 8" id="KW-0472">Membrane</keyword>
<gene>
    <name evidence="9" type="ORF">SAMN05444143_10613</name>
</gene>
<evidence type="ECO:0000256" key="7">
    <source>
        <dbReference type="ARBA" id="ARBA00023136"/>
    </source>
</evidence>
<keyword evidence="10" id="KW-1185">Reference proteome</keyword>
<feature type="transmembrane region" description="Helical" evidence="8">
    <location>
        <begin position="20"/>
        <end position="38"/>
    </location>
</feature>
<organism evidence="9 10">
    <name type="scientific">Flavobacterium succinicans</name>
    <dbReference type="NCBI Taxonomy" id="29536"/>
    <lineage>
        <taxon>Bacteria</taxon>
        <taxon>Pseudomonadati</taxon>
        <taxon>Bacteroidota</taxon>
        <taxon>Flavobacteriia</taxon>
        <taxon>Flavobacteriales</taxon>
        <taxon>Flavobacteriaceae</taxon>
        <taxon>Flavobacterium</taxon>
    </lineage>
</organism>
<dbReference type="Proteomes" id="UP000182961">
    <property type="component" value="Unassembled WGS sequence"/>
</dbReference>
<evidence type="ECO:0000256" key="6">
    <source>
        <dbReference type="ARBA" id="ARBA00022989"/>
    </source>
</evidence>
<comment type="subcellular location">
    <subcellularLocation>
        <location evidence="1">Cell membrane</location>
        <topology evidence="1">Multi-pass membrane protein</topology>
    </subcellularLocation>
</comment>
<dbReference type="PANTHER" id="PTHR21716:SF67">
    <property type="entry name" value="TRANSPORT PROTEIN YDIK-RELATED"/>
    <property type="match status" value="1"/>
</dbReference>
<evidence type="ECO:0000256" key="3">
    <source>
        <dbReference type="ARBA" id="ARBA00022448"/>
    </source>
</evidence>
<feature type="transmembrane region" description="Helical" evidence="8">
    <location>
        <begin position="44"/>
        <end position="62"/>
    </location>
</feature>
<keyword evidence="6 8" id="KW-1133">Transmembrane helix</keyword>
<sequence>MKQDSASEAKEHNFEKITDIIIRLGVLAIILFWCFSILQPFILMLIWAVVIAIAMYPVYKSFVKLMKGRKKIPVFFLTLLLLSVIIIPSMLVTESLYEGVSYLTQTYQEGKPLIPPPGETTANWPKFATPIIDFWKHASDNLQETIVEYSDQVTVAGSWLLTALTGIGKGIIQFNISIIIAGFILAYSEDLKLVSKKVFQKLAGDHGDHFSSITVKTIQNVVKGFLGVAIIQAAMSGLGFFIADVPFAGLWTIVCLVLAIIQIGVGPVLIPVAIYMFSVSDTTSAVLLSIWFFIILISDNILKPILLGKNAPVPMMVVFLGAIGGFIVSGFLGLFLGAVILTIGYKLFLAWLASENQS</sequence>
<evidence type="ECO:0000313" key="9">
    <source>
        <dbReference type="EMBL" id="SFN08203.1"/>
    </source>
</evidence>
<dbReference type="RefSeq" id="WP_024979786.1">
    <property type="nucleotide sequence ID" value="NZ_CBCRUM010000029.1"/>
</dbReference>
<dbReference type="EMBL" id="FOUT01000006">
    <property type="protein sequence ID" value="SFN08203.1"/>
    <property type="molecule type" value="Genomic_DNA"/>
</dbReference>
<feature type="transmembrane region" description="Helical" evidence="8">
    <location>
        <begin position="284"/>
        <end position="302"/>
    </location>
</feature>
<evidence type="ECO:0000256" key="5">
    <source>
        <dbReference type="ARBA" id="ARBA00022692"/>
    </source>
</evidence>
<feature type="transmembrane region" description="Helical" evidence="8">
    <location>
        <begin position="224"/>
        <end position="243"/>
    </location>
</feature>
<evidence type="ECO:0000256" key="8">
    <source>
        <dbReference type="SAM" id="Phobius"/>
    </source>
</evidence>
<dbReference type="AlphaFoldDB" id="A0A1I4W3Y3"/>
<dbReference type="Pfam" id="PF01594">
    <property type="entry name" value="AI-2E_transport"/>
    <property type="match status" value="1"/>
</dbReference>
<accession>A0A1I4W3Y3</accession>
<dbReference type="GO" id="GO:0005886">
    <property type="term" value="C:plasma membrane"/>
    <property type="evidence" value="ECO:0007669"/>
    <property type="project" value="UniProtKB-SubCell"/>
</dbReference>
<proteinExistence type="inferred from homology"/>
<feature type="transmembrane region" description="Helical" evidence="8">
    <location>
        <begin position="159"/>
        <end position="187"/>
    </location>
</feature>
<keyword evidence="3" id="KW-0813">Transport</keyword>
<dbReference type="InterPro" id="IPR002549">
    <property type="entry name" value="AI-2E-like"/>
</dbReference>
<keyword evidence="4" id="KW-1003">Cell membrane</keyword>
<evidence type="ECO:0000256" key="4">
    <source>
        <dbReference type="ARBA" id="ARBA00022475"/>
    </source>
</evidence>
<evidence type="ECO:0000313" key="10">
    <source>
        <dbReference type="Proteomes" id="UP000182961"/>
    </source>
</evidence>
<evidence type="ECO:0000256" key="2">
    <source>
        <dbReference type="ARBA" id="ARBA00009773"/>
    </source>
</evidence>
<protein>
    <submittedName>
        <fullName evidence="9">Predicted PurR-regulated permease PerM</fullName>
    </submittedName>
</protein>
<dbReference type="PANTHER" id="PTHR21716">
    <property type="entry name" value="TRANSMEMBRANE PROTEIN"/>
    <property type="match status" value="1"/>
</dbReference>
<feature type="transmembrane region" description="Helical" evidence="8">
    <location>
        <begin position="74"/>
        <end position="92"/>
    </location>
</feature>
<keyword evidence="5 8" id="KW-0812">Transmembrane</keyword>
<comment type="similarity">
    <text evidence="2">Belongs to the autoinducer-2 exporter (AI-2E) (TC 2.A.86) family.</text>
</comment>
<feature type="transmembrane region" description="Helical" evidence="8">
    <location>
        <begin position="314"/>
        <end position="341"/>
    </location>
</feature>
<dbReference type="eggNOG" id="COG0628">
    <property type="taxonomic scope" value="Bacteria"/>
</dbReference>
<feature type="transmembrane region" description="Helical" evidence="8">
    <location>
        <begin position="249"/>
        <end position="277"/>
    </location>
</feature>
<name>A0A1I4W3Y3_9FLAO</name>
<reference evidence="10" key="1">
    <citation type="submission" date="2016-10" db="EMBL/GenBank/DDBJ databases">
        <authorList>
            <person name="Varghese N."/>
            <person name="Submissions S."/>
        </authorList>
    </citation>
    <scope>NUCLEOTIDE SEQUENCE [LARGE SCALE GENOMIC DNA]</scope>
    <source>
        <strain evidence="10">DSM 4002</strain>
    </source>
</reference>
<evidence type="ECO:0000256" key="1">
    <source>
        <dbReference type="ARBA" id="ARBA00004651"/>
    </source>
</evidence>